<dbReference type="EMBL" id="BART01021271">
    <property type="protein sequence ID" value="GAG98242.1"/>
    <property type="molecule type" value="Genomic_DNA"/>
</dbReference>
<protein>
    <recommendedName>
        <fullName evidence="1">Type ISP restriction-modification enzyme LLaBIII C-terminal specificity domain-containing protein</fullName>
    </recommendedName>
</protein>
<sequence length="246" mass="29467">IHRGMRRKLLETFDEICILNLHGSSRIGEKTPEGGKDENVFDIQQGVVIVLYVKLEKSPKEKKIYYTDLWGLREKKYAYLFGNDVQTTSWQELKPVTPYYFFIPKDFALQSEYEKFWKMTEIFKEYSSGVQTKRDKFAVSFDRNTLRTNFLMFQNLSLPNEIIEKTFKVADTYEWNLEQARGEVNKENIDKRIKCYLYRPFDKRWIYYSDAVLARPFKRVMRHLLNKNAIFTDLSIKDGFITQMLF</sequence>
<accession>X1CZC0</accession>
<comment type="caution">
    <text evidence="2">The sequence shown here is derived from an EMBL/GenBank/DDBJ whole genome shotgun (WGS) entry which is preliminary data.</text>
</comment>
<feature type="non-terminal residue" evidence="2">
    <location>
        <position position="1"/>
    </location>
</feature>
<proteinExistence type="predicted"/>
<evidence type="ECO:0000313" key="2">
    <source>
        <dbReference type="EMBL" id="GAG98242.1"/>
    </source>
</evidence>
<gene>
    <name evidence="2" type="ORF">S01H4_39297</name>
</gene>
<dbReference type="InterPro" id="IPR041635">
    <property type="entry name" value="Type_ISP_LLaBIII_C"/>
</dbReference>
<dbReference type="Pfam" id="PF18135">
    <property type="entry name" value="Type_ISP_C"/>
    <property type="match status" value="1"/>
</dbReference>
<organism evidence="2">
    <name type="scientific">marine sediment metagenome</name>
    <dbReference type="NCBI Taxonomy" id="412755"/>
    <lineage>
        <taxon>unclassified sequences</taxon>
        <taxon>metagenomes</taxon>
        <taxon>ecological metagenomes</taxon>
    </lineage>
</organism>
<name>X1CZC0_9ZZZZ</name>
<evidence type="ECO:0000259" key="1">
    <source>
        <dbReference type="Pfam" id="PF18135"/>
    </source>
</evidence>
<feature type="domain" description="Type ISP restriction-modification enzyme LLaBIII C-terminal specificity" evidence="1">
    <location>
        <begin position="121"/>
        <end position="230"/>
    </location>
</feature>
<reference evidence="2" key="1">
    <citation type="journal article" date="2014" name="Front. Microbiol.">
        <title>High frequency of phylogenetically diverse reductive dehalogenase-homologous genes in deep subseafloor sedimentary metagenomes.</title>
        <authorList>
            <person name="Kawai M."/>
            <person name="Futagami T."/>
            <person name="Toyoda A."/>
            <person name="Takaki Y."/>
            <person name="Nishi S."/>
            <person name="Hori S."/>
            <person name="Arai W."/>
            <person name="Tsubouchi T."/>
            <person name="Morono Y."/>
            <person name="Uchiyama I."/>
            <person name="Ito T."/>
            <person name="Fujiyama A."/>
            <person name="Inagaki F."/>
            <person name="Takami H."/>
        </authorList>
    </citation>
    <scope>NUCLEOTIDE SEQUENCE</scope>
    <source>
        <strain evidence="2">Expedition CK06-06</strain>
    </source>
</reference>
<dbReference type="AlphaFoldDB" id="X1CZC0"/>